<evidence type="ECO:0000256" key="1">
    <source>
        <dbReference type="ARBA" id="ARBA00004067"/>
    </source>
</evidence>
<dbReference type="PIRSF" id="PIRSF001604">
    <property type="entry name" value="LigA"/>
    <property type="match status" value="1"/>
</dbReference>
<feature type="binding site" evidence="15">
    <location>
        <position position="431"/>
    </location>
    <ligand>
        <name>Zn(2+)</name>
        <dbReference type="ChEBI" id="CHEBI:29105"/>
    </ligand>
</feature>
<evidence type="ECO:0000256" key="11">
    <source>
        <dbReference type="ARBA" id="ARBA00023204"/>
    </source>
</evidence>
<evidence type="ECO:0000259" key="17">
    <source>
        <dbReference type="PROSITE" id="PS50172"/>
    </source>
</evidence>
<feature type="binding site" evidence="15">
    <location>
        <position position="436"/>
    </location>
    <ligand>
        <name>Zn(2+)</name>
        <dbReference type="ChEBI" id="CHEBI:29105"/>
    </ligand>
</feature>
<feature type="active site" description="N6-AMP-lysine intermediate" evidence="15">
    <location>
        <position position="124"/>
    </location>
</feature>
<evidence type="ECO:0000256" key="3">
    <source>
        <dbReference type="ARBA" id="ARBA00013308"/>
    </source>
</evidence>
<keyword evidence="10 15" id="KW-0520">NAD</keyword>
<dbReference type="EMBL" id="AZFF01000004">
    <property type="protein sequence ID" value="KRL56419.1"/>
    <property type="molecule type" value="Genomic_DNA"/>
</dbReference>
<keyword evidence="12 15" id="KW-0464">Manganese</keyword>
<dbReference type="GO" id="GO:0006281">
    <property type="term" value="P:DNA repair"/>
    <property type="evidence" value="ECO:0007669"/>
    <property type="project" value="UniProtKB-KW"/>
</dbReference>
<comment type="cofactor">
    <cofactor evidence="15">
        <name>Mg(2+)</name>
        <dbReference type="ChEBI" id="CHEBI:18420"/>
    </cofactor>
    <cofactor evidence="15">
        <name>Mn(2+)</name>
        <dbReference type="ChEBI" id="CHEBI:29035"/>
    </cofactor>
</comment>
<evidence type="ECO:0000256" key="7">
    <source>
        <dbReference type="ARBA" id="ARBA00022763"/>
    </source>
</evidence>
<keyword evidence="6 15" id="KW-0479">Metal-binding</keyword>
<dbReference type="Gene3D" id="2.40.50.140">
    <property type="entry name" value="Nucleic acid-binding proteins"/>
    <property type="match status" value="1"/>
</dbReference>
<dbReference type="Pfam" id="PF03120">
    <property type="entry name" value="OB_DNA_ligase"/>
    <property type="match status" value="1"/>
</dbReference>
<keyword evidence="19" id="KW-1185">Reference proteome</keyword>
<accession>A0A0R1RT38</accession>
<dbReference type="EC" id="6.5.1.2" evidence="2 15"/>
<dbReference type="InterPro" id="IPR004149">
    <property type="entry name" value="Znf_DNAligase_C4"/>
</dbReference>
<keyword evidence="5 15" id="KW-0235">DNA replication</keyword>
<keyword evidence="11 15" id="KW-0234">DNA repair</keyword>
<evidence type="ECO:0000256" key="4">
    <source>
        <dbReference type="ARBA" id="ARBA00022598"/>
    </source>
</evidence>
<dbReference type="Gene3D" id="1.10.150.20">
    <property type="entry name" value="5' to 3' exonuclease, C-terminal subdomain"/>
    <property type="match status" value="2"/>
</dbReference>
<keyword evidence="8 15" id="KW-0862">Zinc</keyword>
<dbReference type="OrthoDB" id="9759736at2"/>
<comment type="function">
    <text evidence="1 15">DNA ligase that catalyzes the formation of phosphodiester linkages between 5'-phosphoryl and 3'-hydroxyl groups in double-stranded DNA using NAD as a coenzyme and as the energy source for the reaction. It is essential for DNA replication and repair of damaged DNA.</text>
</comment>
<dbReference type="eggNOG" id="COG0272">
    <property type="taxonomic scope" value="Bacteria"/>
</dbReference>
<dbReference type="SMART" id="SM00278">
    <property type="entry name" value="HhH1"/>
    <property type="match status" value="3"/>
</dbReference>
<dbReference type="GO" id="GO:0046872">
    <property type="term" value="F:metal ion binding"/>
    <property type="evidence" value="ECO:0007669"/>
    <property type="project" value="UniProtKB-KW"/>
</dbReference>
<dbReference type="InterPro" id="IPR012340">
    <property type="entry name" value="NA-bd_OB-fold"/>
</dbReference>
<feature type="binding site" evidence="15">
    <location>
        <position position="145"/>
    </location>
    <ligand>
        <name>NAD(+)</name>
        <dbReference type="ChEBI" id="CHEBI:57540"/>
    </ligand>
</feature>
<dbReference type="InterPro" id="IPR013839">
    <property type="entry name" value="DNAligase_adenylation"/>
</dbReference>
<organism evidence="18 19">
    <name type="scientific">Furfurilactobacillus rossiae DSM 15814</name>
    <dbReference type="NCBI Taxonomy" id="1114972"/>
    <lineage>
        <taxon>Bacteria</taxon>
        <taxon>Bacillati</taxon>
        <taxon>Bacillota</taxon>
        <taxon>Bacilli</taxon>
        <taxon>Lactobacillales</taxon>
        <taxon>Lactobacillaceae</taxon>
        <taxon>Furfurilactobacillus</taxon>
    </lineage>
</organism>
<keyword evidence="9 15" id="KW-0460">Magnesium</keyword>
<evidence type="ECO:0000256" key="15">
    <source>
        <dbReference type="HAMAP-Rule" id="MF_01588"/>
    </source>
</evidence>
<feature type="binding site" evidence="15">
    <location>
        <begin position="42"/>
        <end position="46"/>
    </location>
    <ligand>
        <name>NAD(+)</name>
        <dbReference type="ChEBI" id="CHEBI:57540"/>
    </ligand>
</feature>
<dbReference type="InterPro" id="IPR018239">
    <property type="entry name" value="DNA_ligase_AS"/>
</dbReference>
<dbReference type="PANTHER" id="PTHR23389">
    <property type="entry name" value="CHROMOSOME TRANSMISSION FIDELITY FACTOR 18"/>
    <property type="match status" value="1"/>
</dbReference>
<evidence type="ECO:0000256" key="9">
    <source>
        <dbReference type="ARBA" id="ARBA00022842"/>
    </source>
</evidence>
<dbReference type="SUPFAM" id="SSF50249">
    <property type="entry name" value="Nucleic acid-binding proteins"/>
    <property type="match status" value="1"/>
</dbReference>
<proteinExistence type="inferred from homology"/>
<dbReference type="Proteomes" id="UP000051999">
    <property type="component" value="Unassembled WGS sequence"/>
</dbReference>
<evidence type="ECO:0000256" key="2">
    <source>
        <dbReference type="ARBA" id="ARBA00012722"/>
    </source>
</evidence>
<keyword evidence="4 15" id="KW-0436">Ligase</keyword>
<dbReference type="SUPFAM" id="SSF56091">
    <property type="entry name" value="DNA ligase/mRNA capping enzyme, catalytic domain"/>
    <property type="match status" value="1"/>
</dbReference>
<comment type="similarity">
    <text evidence="14 15">Belongs to the NAD-dependent DNA ligase family. LigA subfamily.</text>
</comment>
<dbReference type="Pfam" id="PF03119">
    <property type="entry name" value="DNA_ligase_ZBD"/>
    <property type="match status" value="1"/>
</dbReference>
<evidence type="ECO:0000256" key="5">
    <source>
        <dbReference type="ARBA" id="ARBA00022705"/>
    </source>
</evidence>
<feature type="binding site" evidence="15">
    <location>
        <position position="122"/>
    </location>
    <ligand>
        <name>NAD(+)</name>
        <dbReference type="ChEBI" id="CHEBI:57540"/>
    </ligand>
</feature>
<feature type="binding site" evidence="15">
    <location>
        <begin position="91"/>
        <end position="92"/>
    </location>
    <ligand>
        <name>NAD(+)</name>
        <dbReference type="ChEBI" id="CHEBI:57540"/>
    </ligand>
</feature>
<dbReference type="Gene3D" id="3.40.50.10190">
    <property type="entry name" value="BRCT domain"/>
    <property type="match status" value="1"/>
</dbReference>
<dbReference type="SUPFAM" id="SSF52113">
    <property type="entry name" value="BRCT domain"/>
    <property type="match status" value="1"/>
</dbReference>
<dbReference type="InterPro" id="IPR010994">
    <property type="entry name" value="RuvA_2-like"/>
</dbReference>
<dbReference type="FunFam" id="2.40.50.140:FF:000012">
    <property type="entry name" value="DNA ligase"/>
    <property type="match status" value="1"/>
</dbReference>
<dbReference type="InterPro" id="IPR004150">
    <property type="entry name" value="NAD_DNA_ligase_OB"/>
</dbReference>
<dbReference type="PROSITE" id="PS01055">
    <property type="entry name" value="DNA_LIGASE_N1"/>
    <property type="match status" value="1"/>
</dbReference>
<dbReference type="InterPro" id="IPR013840">
    <property type="entry name" value="DNAligase_N"/>
</dbReference>
<dbReference type="SUPFAM" id="SSF47781">
    <property type="entry name" value="RuvA domain 2-like"/>
    <property type="match status" value="1"/>
</dbReference>
<evidence type="ECO:0000256" key="6">
    <source>
        <dbReference type="ARBA" id="ARBA00022723"/>
    </source>
</evidence>
<evidence type="ECO:0000256" key="12">
    <source>
        <dbReference type="ARBA" id="ARBA00023211"/>
    </source>
</evidence>
<dbReference type="InterPro" id="IPR001357">
    <property type="entry name" value="BRCT_dom"/>
</dbReference>
<dbReference type="SMART" id="SM00292">
    <property type="entry name" value="BRCT"/>
    <property type="match status" value="1"/>
</dbReference>
<evidence type="ECO:0000313" key="18">
    <source>
        <dbReference type="EMBL" id="KRL56419.1"/>
    </source>
</evidence>
<dbReference type="NCBIfam" id="TIGR00575">
    <property type="entry name" value="dnlj"/>
    <property type="match status" value="1"/>
</dbReference>
<dbReference type="Pfam" id="PF00533">
    <property type="entry name" value="BRCT"/>
    <property type="match status" value="1"/>
</dbReference>
<dbReference type="HAMAP" id="MF_01588">
    <property type="entry name" value="DNA_ligase_A"/>
    <property type="match status" value="1"/>
</dbReference>
<feature type="domain" description="BRCT" evidence="17">
    <location>
        <begin position="598"/>
        <end position="678"/>
    </location>
</feature>
<dbReference type="FunFam" id="1.10.150.20:FF:000007">
    <property type="entry name" value="DNA ligase"/>
    <property type="match status" value="1"/>
</dbReference>
<dbReference type="InterPro" id="IPR001679">
    <property type="entry name" value="DNA_ligase"/>
</dbReference>
<comment type="catalytic activity">
    <reaction evidence="13 15 16">
        <text>NAD(+) + (deoxyribonucleotide)n-3'-hydroxyl + 5'-phospho-(deoxyribonucleotide)m = (deoxyribonucleotide)n+m + AMP + beta-nicotinamide D-nucleotide.</text>
        <dbReference type="EC" id="6.5.1.2"/>
    </reaction>
</comment>
<dbReference type="PROSITE" id="PS01056">
    <property type="entry name" value="DNA_LIGASE_N2"/>
    <property type="match status" value="1"/>
</dbReference>
<dbReference type="GO" id="GO:0003677">
    <property type="term" value="F:DNA binding"/>
    <property type="evidence" value="ECO:0007669"/>
    <property type="project" value="InterPro"/>
</dbReference>
<dbReference type="PATRIC" id="fig|1114972.6.peg.2100"/>
<reference evidence="18 19" key="1">
    <citation type="journal article" date="2015" name="Genome Announc.">
        <title>Expanding the biotechnology potential of lactobacilli through comparative genomics of 213 strains and associated genera.</title>
        <authorList>
            <person name="Sun Z."/>
            <person name="Harris H.M."/>
            <person name="McCann A."/>
            <person name="Guo C."/>
            <person name="Argimon S."/>
            <person name="Zhang W."/>
            <person name="Yang X."/>
            <person name="Jeffery I.B."/>
            <person name="Cooney J.C."/>
            <person name="Kagawa T.F."/>
            <person name="Liu W."/>
            <person name="Song Y."/>
            <person name="Salvetti E."/>
            <person name="Wrobel A."/>
            <person name="Rasinkangas P."/>
            <person name="Parkhill J."/>
            <person name="Rea M.C."/>
            <person name="O'Sullivan O."/>
            <person name="Ritari J."/>
            <person name="Douillard F.P."/>
            <person name="Paul Ross R."/>
            <person name="Yang R."/>
            <person name="Briner A.E."/>
            <person name="Felis G.E."/>
            <person name="de Vos W.M."/>
            <person name="Barrangou R."/>
            <person name="Klaenhammer T.R."/>
            <person name="Caufield P.W."/>
            <person name="Cui Y."/>
            <person name="Zhang H."/>
            <person name="O'Toole P.W."/>
        </authorList>
    </citation>
    <scope>NUCLEOTIDE SEQUENCE [LARGE SCALE GENOMIC DNA]</scope>
    <source>
        <strain evidence="18 19">DSM 15814</strain>
    </source>
</reference>
<feature type="binding site" evidence="15">
    <location>
        <position position="319"/>
    </location>
    <ligand>
        <name>NAD(+)</name>
        <dbReference type="ChEBI" id="CHEBI:57540"/>
    </ligand>
</feature>
<dbReference type="GO" id="GO:0006260">
    <property type="term" value="P:DNA replication"/>
    <property type="evidence" value="ECO:0007669"/>
    <property type="project" value="UniProtKB-KW"/>
</dbReference>
<evidence type="ECO:0000313" key="19">
    <source>
        <dbReference type="Proteomes" id="UP000051999"/>
    </source>
</evidence>
<gene>
    <name evidence="15" type="primary">ligA</name>
    <name evidence="18" type="ORF">FD35_GL002055</name>
</gene>
<evidence type="ECO:0000256" key="10">
    <source>
        <dbReference type="ARBA" id="ARBA00023027"/>
    </source>
</evidence>
<evidence type="ECO:0000256" key="8">
    <source>
        <dbReference type="ARBA" id="ARBA00022833"/>
    </source>
</evidence>
<dbReference type="GO" id="GO:0003911">
    <property type="term" value="F:DNA ligase (NAD+) activity"/>
    <property type="evidence" value="ECO:0007669"/>
    <property type="project" value="UniProtKB-UniRule"/>
</dbReference>
<evidence type="ECO:0000256" key="14">
    <source>
        <dbReference type="ARBA" id="ARBA00060881"/>
    </source>
</evidence>
<dbReference type="AlphaFoldDB" id="A0A0R1RT38"/>
<sequence length="678" mass="74366">MADQPVSELTTTQANQEATQLREQLDSWRKEYYVQDAPTVEDHTYDMHYQRLLDLEAAFPEIVTPDSPTQQVGDVTLPGFSKVTHTVPMLSMGDVFSIEELAEFDARTKQNLGQDELEYNCELKIDGLAISLVYENGKFVQGSTRGDGNIGEDITANLKTIKSIPMTLTEPLSIEVRGECYMPKASFAKLNERQEAEGKTPFANPRNAAAGSLRQLDRKVTADRNLDTFIYYTSSFEALGASTQSEALQRYQELGFTINPHSRVCHNMDEIKAYIDEYTGQRESLSYGIDGIVIKVNPVSQQDELGNTVKVPRWEIAYKFPPDEQQTVVRDIEWTVGRTGIVTPTAVMDPVQLAGTTVARASLHNPDYLNEKGVRVGDTVTLHKAGDIIPEVGEVIMDKRPADSAPYAIPTQCPSCGKDLVHIDEEVALRCINPKCPAQVTEGLTHFASRDAMNIDGLGPSLVAQLYNREMLSDVAGLYHLKHDELLTLDKFGDKSATNLLTAIDNSRNNSLERLLFGLGIRHLGAKAARQVAEHFKTMTAVMTASADDIAEIDGMGLTIGDAVAQYFSTEAAQELVNELVAAGVNMTYDGPDTVAAADDPFFGGKRVVLTGKLTQMTRADATAWLTAHGAKVSNSVSKNTDLLIAGEDAGSKLAKATQLEIEIWNEDRFAQTMAEDN</sequence>
<feature type="binding site" evidence="15">
    <location>
        <position position="179"/>
    </location>
    <ligand>
        <name>NAD(+)</name>
        <dbReference type="ChEBI" id="CHEBI:57540"/>
    </ligand>
</feature>
<feature type="binding site" evidence="15">
    <location>
        <position position="416"/>
    </location>
    <ligand>
        <name>Zn(2+)</name>
        <dbReference type="ChEBI" id="CHEBI:29105"/>
    </ligand>
</feature>
<evidence type="ECO:0000256" key="13">
    <source>
        <dbReference type="ARBA" id="ARBA00034005"/>
    </source>
</evidence>
<dbReference type="STRING" id="1114972.FD35_GL002055"/>
<dbReference type="InterPro" id="IPR036420">
    <property type="entry name" value="BRCT_dom_sf"/>
</dbReference>
<dbReference type="Gene3D" id="3.30.470.30">
    <property type="entry name" value="DNA ligase/mRNA capping enzyme"/>
    <property type="match status" value="1"/>
</dbReference>
<dbReference type="Pfam" id="PF01653">
    <property type="entry name" value="DNA_ligase_aden"/>
    <property type="match status" value="1"/>
</dbReference>
<keyword evidence="7 15" id="KW-0227">DNA damage</keyword>
<dbReference type="NCBIfam" id="NF005932">
    <property type="entry name" value="PRK07956.1"/>
    <property type="match status" value="1"/>
</dbReference>
<dbReference type="PANTHER" id="PTHR23389:SF9">
    <property type="entry name" value="DNA LIGASE"/>
    <property type="match status" value="1"/>
</dbReference>
<dbReference type="CDD" id="cd00114">
    <property type="entry name" value="LIGANc"/>
    <property type="match status" value="1"/>
</dbReference>
<feature type="binding site" evidence="15">
    <location>
        <position position="413"/>
    </location>
    <ligand>
        <name>Zn(2+)</name>
        <dbReference type="ChEBI" id="CHEBI:29105"/>
    </ligand>
</feature>
<comment type="caution">
    <text evidence="18">The sequence shown here is derived from an EMBL/GenBank/DDBJ whole genome shotgun (WGS) entry which is preliminary data.</text>
</comment>
<dbReference type="InterPro" id="IPR033136">
    <property type="entry name" value="DNA_ligase_CS"/>
</dbReference>
<dbReference type="RefSeq" id="WP_017262708.1">
    <property type="nucleotide sequence ID" value="NZ_AZFF01000004.1"/>
</dbReference>
<dbReference type="GO" id="GO:0005829">
    <property type="term" value="C:cytosol"/>
    <property type="evidence" value="ECO:0007669"/>
    <property type="project" value="TreeGrafter"/>
</dbReference>
<dbReference type="SMART" id="SM00532">
    <property type="entry name" value="LIGANc"/>
    <property type="match status" value="1"/>
</dbReference>
<dbReference type="Gene3D" id="6.20.10.30">
    <property type="match status" value="1"/>
</dbReference>
<dbReference type="Pfam" id="PF12826">
    <property type="entry name" value="HHH_2"/>
    <property type="match status" value="1"/>
</dbReference>
<dbReference type="FunFam" id="3.30.470.30:FF:000001">
    <property type="entry name" value="DNA ligase"/>
    <property type="match status" value="1"/>
</dbReference>
<dbReference type="CDD" id="cd17748">
    <property type="entry name" value="BRCT_DNA_ligase_like"/>
    <property type="match status" value="1"/>
</dbReference>
<protein>
    <recommendedName>
        <fullName evidence="3 15">DNA ligase</fullName>
        <ecNumber evidence="2 15">6.5.1.2</ecNumber>
    </recommendedName>
    <alternativeName>
        <fullName evidence="15">Polydeoxyribonucleotide synthase [NAD(+)]</fullName>
    </alternativeName>
</protein>
<feature type="binding site" evidence="15">
    <location>
        <position position="295"/>
    </location>
    <ligand>
        <name>NAD(+)</name>
        <dbReference type="ChEBI" id="CHEBI:57540"/>
    </ligand>
</feature>
<dbReference type="InterPro" id="IPR003583">
    <property type="entry name" value="Hlx-hairpin-Hlx_DNA-bd_motif"/>
</dbReference>
<evidence type="ECO:0000256" key="16">
    <source>
        <dbReference type="RuleBase" id="RU000618"/>
    </source>
</evidence>
<name>A0A0R1RT38_9LACO</name>
<dbReference type="Gene3D" id="1.10.287.610">
    <property type="entry name" value="Helix hairpin bin"/>
    <property type="match status" value="1"/>
</dbReference>
<dbReference type="InterPro" id="IPR041663">
    <property type="entry name" value="DisA/LigA_HHH"/>
</dbReference>
<dbReference type="PROSITE" id="PS50172">
    <property type="entry name" value="BRCT"/>
    <property type="match status" value="1"/>
</dbReference>